<dbReference type="EMBL" id="JARKIF010000001">
    <property type="protein sequence ID" value="KAJ7650496.1"/>
    <property type="molecule type" value="Genomic_DNA"/>
</dbReference>
<feature type="compositionally biased region" description="Basic and acidic residues" evidence="1">
    <location>
        <begin position="401"/>
        <end position="418"/>
    </location>
</feature>
<feature type="region of interest" description="Disordered" evidence="1">
    <location>
        <begin position="295"/>
        <end position="317"/>
    </location>
</feature>
<organism evidence="2 3">
    <name type="scientific">Roridomyces roridus</name>
    <dbReference type="NCBI Taxonomy" id="1738132"/>
    <lineage>
        <taxon>Eukaryota</taxon>
        <taxon>Fungi</taxon>
        <taxon>Dikarya</taxon>
        <taxon>Basidiomycota</taxon>
        <taxon>Agaricomycotina</taxon>
        <taxon>Agaricomycetes</taxon>
        <taxon>Agaricomycetidae</taxon>
        <taxon>Agaricales</taxon>
        <taxon>Marasmiineae</taxon>
        <taxon>Mycenaceae</taxon>
        <taxon>Roridomyces</taxon>
    </lineage>
</organism>
<protein>
    <submittedName>
        <fullName evidence="2">Uncharacterized protein</fullName>
    </submittedName>
</protein>
<feature type="region of interest" description="Disordered" evidence="1">
    <location>
        <begin position="590"/>
        <end position="644"/>
    </location>
</feature>
<feature type="region of interest" description="Disordered" evidence="1">
    <location>
        <begin position="236"/>
        <end position="283"/>
    </location>
</feature>
<sequence length="644" mass="70373">MSFGDNAKLDLLIARTVSEEARTNGGSLYAASLRRLWDMAYSIGLNRGEKNLVDVRKEGYQEGRLAAQREATALSEELEKHAWKCGFHEGRLESEERLDRYAGQLDKAYSVLEGVQQTLEAERVWGFDVGWALGQEVERSRQRSEACLLPSLPSLVSTASMATQTDPLPTPATVPDAPQSLLTFTIVPSVPFDWADDTTQDDPPMSPKPKPSCAIAPALSAPSTFMRDFSDLRTKSSQPFASLHKRRKRSARDPVCRPSHSRASRAPKTSDDPSASSRCSPPTIILNIYDSNNKKRHVRYPNPPSSRTPSHFPSATPPFAKNSHLDWGHDPRLRDLSRALTALAWPLPFVVVGACARAEGPVTVAGMIGVVYQALSSAAFTEVLCHRDHRSPLVRPPPTHPTDRVRGSEQGPRRPEQGIRIKSKCPDWVAHQSATCPLPQCQHSSTLLLTVAVAVACARRIRAPHRIRSSSLPFLLDESALSKAIDASTASFSELLCRALNSLTGDTVAFLAPSSHSAERFRSSTVALAAEDTLNSAPLPETQDIQYCGTHVVLGERDPRLSAPSLNLSFALFSLVSVWGADSWRQGKESSHSKFERQQHASLEAQDMQALSPVPRRPSRLGSTPLGVTLYPTLTTEQGEGDPG</sequence>
<evidence type="ECO:0000313" key="3">
    <source>
        <dbReference type="Proteomes" id="UP001221142"/>
    </source>
</evidence>
<reference evidence="2" key="1">
    <citation type="submission" date="2023-03" db="EMBL/GenBank/DDBJ databases">
        <title>Massive genome expansion in bonnet fungi (Mycena s.s.) driven by repeated elements and novel gene families across ecological guilds.</title>
        <authorList>
            <consortium name="Lawrence Berkeley National Laboratory"/>
            <person name="Harder C.B."/>
            <person name="Miyauchi S."/>
            <person name="Viragh M."/>
            <person name="Kuo A."/>
            <person name="Thoen E."/>
            <person name="Andreopoulos B."/>
            <person name="Lu D."/>
            <person name="Skrede I."/>
            <person name="Drula E."/>
            <person name="Henrissat B."/>
            <person name="Morin E."/>
            <person name="Kohler A."/>
            <person name="Barry K."/>
            <person name="LaButti K."/>
            <person name="Morin E."/>
            <person name="Salamov A."/>
            <person name="Lipzen A."/>
            <person name="Mereny Z."/>
            <person name="Hegedus B."/>
            <person name="Baldrian P."/>
            <person name="Stursova M."/>
            <person name="Weitz H."/>
            <person name="Taylor A."/>
            <person name="Grigoriev I.V."/>
            <person name="Nagy L.G."/>
            <person name="Martin F."/>
            <person name="Kauserud H."/>
        </authorList>
    </citation>
    <scope>NUCLEOTIDE SEQUENCE</scope>
    <source>
        <strain evidence="2">9284</strain>
    </source>
</reference>
<dbReference type="Proteomes" id="UP001221142">
    <property type="component" value="Unassembled WGS sequence"/>
</dbReference>
<comment type="caution">
    <text evidence="2">The sequence shown here is derived from an EMBL/GenBank/DDBJ whole genome shotgun (WGS) entry which is preliminary data.</text>
</comment>
<feature type="region of interest" description="Disordered" evidence="1">
    <location>
        <begin position="193"/>
        <end position="216"/>
    </location>
</feature>
<evidence type="ECO:0000256" key="1">
    <source>
        <dbReference type="SAM" id="MobiDB-lite"/>
    </source>
</evidence>
<gene>
    <name evidence="2" type="ORF">FB45DRAFT_859258</name>
</gene>
<keyword evidence="3" id="KW-1185">Reference proteome</keyword>
<accession>A0AAD7CJX9</accession>
<feature type="region of interest" description="Disordered" evidence="1">
    <location>
        <begin position="390"/>
        <end position="418"/>
    </location>
</feature>
<feature type="compositionally biased region" description="Basic and acidic residues" evidence="1">
    <location>
        <begin position="590"/>
        <end position="599"/>
    </location>
</feature>
<evidence type="ECO:0000313" key="2">
    <source>
        <dbReference type="EMBL" id="KAJ7650496.1"/>
    </source>
</evidence>
<name>A0AAD7CJX9_9AGAR</name>
<proteinExistence type="predicted"/>
<dbReference type="AlphaFoldDB" id="A0AAD7CJX9"/>